<dbReference type="InterPro" id="IPR036291">
    <property type="entry name" value="NAD(P)-bd_dom_sf"/>
</dbReference>
<dbReference type="PRINTS" id="PR00081">
    <property type="entry name" value="GDHRDH"/>
</dbReference>
<sequence length="307" mass="32083">MERRGTDRIRGRVVVVTGASSGIGRAVAFAFARRGARLVLAARSGAVLDEVARRCAAAHPAADALAVPTDVTDARAVDALAAAALARHGRIDVWVNVAGVGILGHADRTPSEDVRRLLDVNVMGVVHGAGAAVPVMRRQGSGVLIDVSSVLGGVVRAPYMSAYAMSKAAMVTFDDVLRQELVLAGEHGVSVCTVLPGGVDTPFFRHAANHTGRSVRALPPVVRPERVARAVVRAAEHRSRRVVVGLFARFLARAYAVAPGVVRAAIGRHTDRHYLSRFGESPAEPVTTGVLYVPSGDVAARDGGRGG</sequence>
<organism evidence="4 5">
    <name type="scientific">Streptomyces exfoliatus</name>
    <name type="common">Streptomyces hydrogenans</name>
    <dbReference type="NCBI Taxonomy" id="1905"/>
    <lineage>
        <taxon>Bacteria</taxon>
        <taxon>Bacillati</taxon>
        <taxon>Actinomycetota</taxon>
        <taxon>Actinomycetes</taxon>
        <taxon>Kitasatosporales</taxon>
        <taxon>Streptomycetaceae</taxon>
        <taxon>Streptomyces</taxon>
    </lineage>
</organism>
<proteinExistence type="inferred from homology"/>
<dbReference type="Pfam" id="PF00106">
    <property type="entry name" value="adh_short"/>
    <property type="match status" value="1"/>
</dbReference>
<dbReference type="InterPro" id="IPR002347">
    <property type="entry name" value="SDR_fam"/>
</dbReference>
<evidence type="ECO:0000313" key="4">
    <source>
        <dbReference type="EMBL" id="MEU7296850.1"/>
    </source>
</evidence>
<name>A0ABV3D2Y5_STREX</name>
<comment type="similarity">
    <text evidence="1 3">Belongs to the short-chain dehydrogenases/reductases (SDR) family.</text>
</comment>
<dbReference type="EMBL" id="JBEZAM010000050">
    <property type="protein sequence ID" value="MEU7296850.1"/>
    <property type="molecule type" value="Genomic_DNA"/>
</dbReference>
<dbReference type="PRINTS" id="PR00080">
    <property type="entry name" value="SDRFAMILY"/>
</dbReference>
<evidence type="ECO:0000256" key="3">
    <source>
        <dbReference type="RuleBase" id="RU000363"/>
    </source>
</evidence>
<gene>
    <name evidence="4" type="ORF">AB0A76_27230</name>
</gene>
<accession>A0ABV3D2Y5</accession>
<keyword evidence="2" id="KW-0560">Oxidoreductase</keyword>
<keyword evidence="5" id="KW-1185">Reference proteome</keyword>
<dbReference type="Gene3D" id="3.40.50.720">
    <property type="entry name" value="NAD(P)-binding Rossmann-like Domain"/>
    <property type="match status" value="1"/>
</dbReference>
<evidence type="ECO:0000313" key="5">
    <source>
        <dbReference type="Proteomes" id="UP001551210"/>
    </source>
</evidence>
<dbReference type="RefSeq" id="WP_359213421.1">
    <property type="nucleotide sequence ID" value="NZ_JBEZAM010000050.1"/>
</dbReference>
<protein>
    <submittedName>
        <fullName evidence="4">SDR family NAD(P)-dependent oxidoreductase</fullName>
    </submittedName>
</protein>
<dbReference type="SUPFAM" id="SSF51735">
    <property type="entry name" value="NAD(P)-binding Rossmann-fold domains"/>
    <property type="match status" value="1"/>
</dbReference>
<reference evidence="4 5" key="1">
    <citation type="submission" date="2024-06" db="EMBL/GenBank/DDBJ databases">
        <title>The Natural Products Discovery Center: Release of the First 8490 Sequenced Strains for Exploring Actinobacteria Biosynthetic Diversity.</title>
        <authorList>
            <person name="Kalkreuter E."/>
            <person name="Kautsar S.A."/>
            <person name="Yang D."/>
            <person name="Bader C.D."/>
            <person name="Teijaro C.N."/>
            <person name="Fluegel L."/>
            <person name="Davis C.M."/>
            <person name="Simpson J.R."/>
            <person name="Lauterbach L."/>
            <person name="Steele A.D."/>
            <person name="Gui C."/>
            <person name="Meng S."/>
            <person name="Li G."/>
            <person name="Viehrig K."/>
            <person name="Ye F."/>
            <person name="Su P."/>
            <person name="Kiefer A.F."/>
            <person name="Nichols A."/>
            <person name="Cepeda A.J."/>
            <person name="Yan W."/>
            <person name="Fan B."/>
            <person name="Jiang Y."/>
            <person name="Adhikari A."/>
            <person name="Zheng C.-J."/>
            <person name="Schuster L."/>
            <person name="Cowan T.M."/>
            <person name="Smanski M.J."/>
            <person name="Chevrette M.G."/>
            <person name="De Carvalho L.P.S."/>
            <person name="Shen B."/>
        </authorList>
    </citation>
    <scope>NUCLEOTIDE SEQUENCE [LARGE SCALE GENOMIC DNA]</scope>
    <source>
        <strain evidence="4 5">NPDC045705</strain>
    </source>
</reference>
<dbReference type="Proteomes" id="UP001551210">
    <property type="component" value="Unassembled WGS sequence"/>
</dbReference>
<comment type="caution">
    <text evidence="4">The sequence shown here is derived from an EMBL/GenBank/DDBJ whole genome shotgun (WGS) entry which is preliminary data.</text>
</comment>
<dbReference type="PANTHER" id="PTHR44196:SF1">
    <property type="entry name" value="DEHYDROGENASE_REDUCTASE SDR FAMILY MEMBER 7B"/>
    <property type="match status" value="1"/>
</dbReference>
<dbReference type="PANTHER" id="PTHR44196">
    <property type="entry name" value="DEHYDROGENASE/REDUCTASE SDR FAMILY MEMBER 7B"/>
    <property type="match status" value="1"/>
</dbReference>
<evidence type="ECO:0000256" key="1">
    <source>
        <dbReference type="ARBA" id="ARBA00006484"/>
    </source>
</evidence>
<evidence type="ECO:0000256" key="2">
    <source>
        <dbReference type="ARBA" id="ARBA00023002"/>
    </source>
</evidence>